<dbReference type="AlphaFoldDB" id="A0A1M5A8V6"/>
<dbReference type="EMBL" id="FQUU01000008">
    <property type="protein sequence ID" value="SHF26781.1"/>
    <property type="molecule type" value="Genomic_DNA"/>
</dbReference>
<gene>
    <name evidence="2" type="ORF">SAMN02745131_02191</name>
</gene>
<dbReference type="OrthoDB" id="660475at2"/>
<dbReference type="STRING" id="1121884.SAMN02745131_02191"/>
<keyword evidence="1" id="KW-0812">Transmembrane</keyword>
<name>A0A1M5A8V6_9BACT</name>
<keyword evidence="1" id="KW-1133">Transmembrane helix</keyword>
<organism evidence="2 3">
    <name type="scientific">Flavisolibacter ginsengisoli DSM 18119</name>
    <dbReference type="NCBI Taxonomy" id="1121884"/>
    <lineage>
        <taxon>Bacteria</taxon>
        <taxon>Pseudomonadati</taxon>
        <taxon>Bacteroidota</taxon>
        <taxon>Chitinophagia</taxon>
        <taxon>Chitinophagales</taxon>
        <taxon>Chitinophagaceae</taxon>
        <taxon>Flavisolibacter</taxon>
    </lineage>
</organism>
<reference evidence="2 3" key="1">
    <citation type="submission" date="2016-11" db="EMBL/GenBank/DDBJ databases">
        <authorList>
            <person name="Jaros S."/>
            <person name="Januszkiewicz K."/>
            <person name="Wedrychowicz H."/>
        </authorList>
    </citation>
    <scope>NUCLEOTIDE SEQUENCE [LARGE SCALE GENOMIC DNA]</scope>
    <source>
        <strain evidence="2 3">DSM 18119</strain>
    </source>
</reference>
<evidence type="ECO:0008006" key="4">
    <source>
        <dbReference type="Google" id="ProtNLM"/>
    </source>
</evidence>
<evidence type="ECO:0000313" key="3">
    <source>
        <dbReference type="Proteomes" id="UP000184048"/>
    </source>
</evidence>
<feature type="transmembrane region" description="Helical" evidence="1">
    <location>
        <begin position="76"/>
        <end position="94"/>
    </location>
</feature>
<protein>
    <recommendedName>
        <fullName evidence="4">YcxB-like protein</fullName>
    </recommendedName>
</protein>
<feature type="transmembrane region" description="Helical" evidence="1">
    <location>
        <begin position="45"/>
        <end position="64"/>
    </location>
</feature>
<dbReference type="Proteomes" id="UP000184048">
    <property type="component" value="Unassembled WGS sequence"/>
</dbReference>
<keyword evidence="1" id="KW-0472">Membrane</keyword>
<keyword evidence="3" id="KW-1185">Reference proteome</keyword>
<feature type="transmembrane region" description="Helical" evidence="1">
    <location>
        <begin position="100"/>
        <end position="117"/>
    </location>
</feature>
<proteinExistence type="predicted"/>
<sequence length="207" mass="23915">MYSITVKIDGIESKRRSAGLLHIVTGFFLIAKGSDYYRLLNFQGFITLLPIFAVAGISLFYGFFRRKVDVFAKYNSLVRVLQIITFLVLGIAMMNRGTTWDYAGLFLFAFLCLLLLLSEKRIFKETTLFFDEKGVMIPGNYKDHLVSWEELNEVIIREDFLTLFHVKKKYLQYQVMQDLSTLEVAKINAFCREQIEKAEAGVNKLTS</sequence>
<accession>A0A1M5A8V6</accession>
<evidence type="ECO:0000313" key="2">
    <source>
        <dbReference type="EMBL" id="SHF26781.1"/>
    </source>
</evidence>
<feature type="transmembrane region" description="Helical" evidence="1">
    <location>
        <begin position="20"/>
        <end position="39"/>
    </location>
</feature>
<dbReference type="RefSeq" id="WP_072835372.1">
    <property type="nucleotide sequence ID" value="NZ_FQUU01000008.1"/>
</dbReference>
<evidence type="ECO:0000256" key="1">
    <source>
        <dbReference type="SAM" id="Phobius"/>
    </source>
</evidence>